<dbReference type="Proteomes" id="UP000266861">
    <property type="component" value="Unassembled WGS sequence"/>
</dbReference>
<gene>
    <name evidence="2" type="ORF">Glove_266g32</name>
</gene>
<sequence>MSLNFFDKLSQNFIELLNDRDDYNSSISARIFNVILQSVLPLVRESFSTIISEERAAEISTWIGRKTNVYTLAYIPYKFELILHGTQDRFAPQTFWNICYGHASSVVLLKVKGTDEIIGGYNPLGWDNSNINNNGWKQFNSFWMYSMKSDFTLDDYCFCSSYNDFYEKPIRPSSWVRFSIIMKYLRL</sequence>
<comment type="caution">
    <text evidence="2">The sequence shown here is derived from an EMBL/GenBank/DDBJ whole genome shotgun (WGS) entry which is preliminary data.</text>
</comment>
<reference evidence="2 3" key="1">
    <citation type="submission" date="2018-08" db="EMBL/GenBank/DDBJ databases">
        <title>Genome and evolution of the arbuscular mycorrhizal fungus Diversispora epigaea (formerly Glomus versiforme) and its bacterial endosymbionts.</title>
        <authorList>
            <person name="Sun X."/>
            <person name="Fei Z."/>
            <person name="Harrison M."/>
        </authorList>
    </citation>
    <scope>NUCLEOTIDE SEQUENCE [LARGE SCALE GENOMIC DNA]</scope>
    <source>
        <strain evidence="2 3">IT104</strain>
    </source>
</reference>
<name>A0A397I985_9GLOM</name>
<protein>
    <recommendedName>
        <fullName evidence="1">TLDc domain-containing protein</fullName>
    </recommendedName>
</protein>
<evidence type="ECO:0000259" key="1">
    <source>
        <dbReference type="PROSITE" id="PS51886"/>
    </source>
</evidence>
<dbReference type="EMBL" id="PQFF01000243">
    <property type="protein sequence ID" value="RHZ70828.1"/>
    <property type="molecule type" value="Genomic_DNA"/>
</dbReference>
<proteinExistence type="predicted"/>
<keyword evidence="3" id="KW-1185">Reference proteome</keyword>
<dbReference type="InterPro" id="IPR006571">
    <property type="entry name" value="TLDc_dom"/>
</dbReference>
<dbReference type="AlphaFoldDB" id="A0A397I985"/>
<accession>A0A397I985</accession>
<evidence type="ECO:0000313" key="3">
    <source>
        <dbReference type="Proteomes" id="UP000266861"/>
    </source>
</evidence>
<organism evidence="2 3">
    <name type="scientific">Diversispora epigaea</name>
    <dbReference type="NCBI Taxonomy" id="1348612"/>
    <lineage>
        <taxon>Eukaryota</taxon>
        <taxon>Fungi</taxon>
        <taxon>Fungi incertae sedis</taxon>
        <taxon>Mucoromycota</taxon>
        <taxon>Glomeromycotina</taxon>
        <taxon>Glomeromycetes</taxon>
        <taxon>Diversisporales</taxon>
        <taxon>Diversisporaceae</taxon>
        <taxon>Diversispora</taxon>
    </lineage>
</organism>
<dbReference type="Pfam" id="PF07534">
    <property type="entry name" value="TLD"/>
    <property type="match status" value="1"/>
</dbReference>
<dbReference type="PROSITE" id="PS51886">
    <property type="entry name" value="TLDC"/>
    <property type="match status" value="1"/>
</dbReference>
<feature type="domain" description="TLDc" evidence="1">
    <location>
        <begin position="49"/>
        <end position="187"/>
    </location>
</feature>
<evidence type="ECO:0000313" key="2">
    <source>
        <dbReference type="EMBL" id="RHZ70828.1"/>
    </source>
</evidence>